<sequence length="223" mass="24587">MRTLYVVTHPEATHHVEGVVGGWHDSRLTSAGVRAAGAIARALRSRIPAGAEVELFSSDLRRTMRTAEEAARLFGVEPVVDRRLREKSYGEAEGRPQAWLDERFVRPPAVGERMEHDEGVPGAETKAAWARRVYAAMDEILRSPVRHQIVVTHGGSLTFVVASWIRMPVESADYVSFRAPSGSITTLHEDDFFHNRQVAALGDTSHLVPAPGYVSRPVSADRS</sequence>
<accession>A0ABR5J435</accession>
<dbReference type="PANTHER" id="PTHR48100:SF1">
    <property type="entry name" value="HISTIDINE PHOSPHATASE FAMILY PROTEIN-RELATED"/>
    <property type="match status" value="1"/>
</dbReference>
<dbReference type="RefSeq" id="WP_048831465.1">
    <property type="nucleotide sequence ID" value="NZ_JBIRHZ010000007.1"/>
</dbReference>
<dbReference type="CDD" id="cd07067">
    <property type="entry name" value="HP_PGM_like"/>
    <property type="match status" value="1"/>
</dbReference>
<organism evidence="1 2">
    <name type="scientific">Streptomyces varsoviensis</name>
    <dbReference type="NCBI Taxonomy" id="67373"/>
    <lineage>
        <taxon>Bacteria</taxon>
        <taxon>Bacillati</taxon>
        <taxon>Actinomycetota</taxon>
        <taxon>Actinomycetes</taxon>
        <taxon>Kitasatosporales</taxon>
        <taxon>Streptomycetaceae</taxon>
        <taxon>Streptomyces</taxon>
    </lineage>
</organism>
<evidence type="ECO:0000313" key="1">
    <source>
        <dbReference type="EMBL" id="KOG88131.1"/>
    </source>
</evidence>
<dbReference type="EMBL" id="LGUT01001831">
    <property type="protein sequence ID" value="KOG88131.1"/>
    <property type="molecule type" value="Genomic_DNA"/>
</dbReference>
<dbReference type="Proteomes" id="UP000037020">
    <property type="component" value="Unassembled WGS sequence"/>
</dbReference>
<evidence type="ECO:0000313" key="2">
    <source>
        <dbReference type="Proteomes" id="UP000037020"/>
    </source>
</evidence>
<dbReference type="InterPro" id="IPR029033">
    <property type="entry name" value="His_PPase_superfam"/>
</dbReference>
<dbReference type="Pfam" id="PF00300">
    <property type="entry name" value="His_Phos_1"/>
    <property type="match status" value="1"/>
</dbReference>
<proteinExistence type="predicted"/>
<dbReference type="SMART" id="SM00855">
    <property type="entry name" value="PGAM"/>
    <property type="match status" value="1"/>
</dbReference>
<dbReference type="PANTHER" id="PTHR48100">
    <property type="entry name" value="BROAD-SPECIFICITY PHOSPHATASE YOR283W-RELATED"/>
    <property type="match status" value="1"/>
</dbReference>
<keyword evidence="1" id="KW-0418">Kinase</keyword>
<dbReference type="Gene3D" id="3.40.50.1240">
    <property type="entry name" value="Phosphoglycerate mutase-like"/>
    <property type="match status" value="1"/>
</dbReference>
<name>A0ABR5J435_9ACTN</name>
<dbReference type="GO" id="GO:0016301">
    <property type="term" value="F:kinase activity"/>
    <property type="evidence" value="ECO:0007669"/>
    <property type="project" value="UniProtKB-KW"/>
</dbReference>
<comment type="caution">
    <text evidence="1">The sequence shown here is derived from an EMBL/GenBank/DDBJ whole genome shotgun (WGS) entry which is preliminary data.</text>
</comment>
<dbReference type="InterPro" id="IPR013078">
    <property type="entry name" value="His_Pase_superF_clade-1"/>
</dbReference>
<keyword evidence="1" id="KW-0808">Transferase</keyword>
<dbReference type="SUPFAM" id="SSF53254">
    <property type="entry name" value="Phosphoglycerate mutase-like"/>
    <property type="match status" value="1"/>
</dbReference>
<reference evidence="1 2" key="1">
    <citation type="submission" date="2015-07" db="EMBL/GenBank/DDBJ databases">
        <authorList>
            <person name="Ju K.-S."/>
            <person name="Doroghazi J.R."/>
            <person name="Metcalf W.W."/>
        </authorList>
    </citation>
    <scope>NUCLEOTIDE SEQUENCE [LARGE SCALE GENOMIC DNA]</scope>
    <source>
        <strain evidence="1 2">NRRL B-3589</strain>
    </source>
</reference>
<keyword evidence="2" id="KW-1185">Reference proteome</keyword>
<protein>
    <submittedName>
        <fullName evidence="1">Phosphoglycerate kinase</fullName>
    </submittedName>
</protein>
<dbReference type="InterPro" id="IPR050275">
    <property type="entry name" value="PGM_Phosphatase"/>
</dbReference>
<gene>
    <name evidence="1" type="ORF">ADK38_21500</name>
</gene>